<evidence type="ECO:0000313" key="1">
    <source>
        <dbReference type="EMBL" id="QOR61574.1"/>
    </source>
</evidence>
<dbReference type="EMBL" id="CP063164">
    <property type="protein sequence ID" value="QOR61574.1"/>
    <property type="molecule type" value="Genomic_DNA"/>
</dbReference>
<evidence type="ECO:0008006" key="3">
    <source>
        <dbReference type="Google" id="ProtNLM"/>
    </source>
</evidence>
<dbReference type="KEGG" id="sinu:IMZ28_09035"/>
<sequence length="148" mass="16885">MTINLFQTKEYKTLMQEHITKTISYLFEKDQEFAIACEIRYIDFTPALPDDILESFKETVLFVLSGYTYETAKLEGENFSFEAGFGSENFGSTVTMPLLAIKQIFVGEHPLVFNLAQPAPKVELSKKSSMEALMNNPENKKLLKKKKP</sequence>
<evidence type="ECO:0000313" key="2">
    <source>
        <dbReference type="Proteomes" id="UP000595074"/>
    </source>
</evidence>
<reference evidence="1 2" key="1">
    <citation type="submission" date="2020-10" db="EMBL/GenBank/DDBJ databases">
        <title>The genome of sulfurovum sp.</title>
        <authorList>
            <person name="Xie S."/>
            <person name="Shao Z."/>
            <person name="Jiang L."/>
        </authorList>
    </citation>
    <scope>NUCLEOTIDE SEQUENCE [LARGE SCALE GENOMIC DNA]</scope>
    <source>
        <strain evidence="1 2">ST-419</strain>
    </source>
</reference>
<name>A0A7M1S2Z5_9BACT</name>
<accession>A0A7M1S2Z5</accession>
<dbReference type="RefSeq" id="WP_197548282.1">
    <property type="nucleotide sequence ID" value="NZ_CP063164.1"/>
</dbReference>
<dbReference type="Proteomes" id="UP000595074">
    <property type="component" value="Chromosome"/>
</dbReference>
<proteinExistence type="predicted"/>
<gene>
    <name evidence="1" type="ORF">IMZ28_09035</name>
</gene>
<protein>
    <recommendedName>
        <fullName evidence="3">Stringent starvation protein B</fullName>
    </recommendedName>
</protein>
<dbReference type="AlphaFoldDB" id="A0A7M1S2Z5"/>
<organism evidence="1 2">
    <name type="scientific">Sulfurovum indicum</name>
    <dbReference type="NCBI Taxonomy" id="2779528"/>
    <lineage>
        <taxon>Bacteria</taxon>
        <taxon>Pseudomonadati</taxon>
        <taxon>Campylobacterota</taxon>
        <taxon>Epsilonproteobacteria</taxon>
        <taxon>Campylobacterales</taxon>
        <taxon>Sulfurovaceae</taxon>
        <taxon>Sulfurovum</taxon>
    </lineage>
</organism>
<keyword evidence="2" id="KW-1185">Reference proteome</keyword>